<keyword evidence="3" id="KW-1185">Reference proteome</keyword>
<evidence type="ECO:0000313" key="3">
    <source>
        <dbReference type="Proteomes" id="UP000032142"/>
    </source>
</evidence>
<dbReference type="Proteomes" id="UP000032142">
    <property type="component" value="Unassembled WGS sequence"/>
</dbReference>
<proteinExistence type="predicted"/>
<sequence length="20" mass="2500">MLASTYYLRVRPRSGRWHHI</sequence>
<protein>
    <submittedName>
        <fullName evidence="1">Uncharacterized protein</fullName>
    </submittedName>
</protein>
<evidence type="ECO:0000313" key="1">
    <source>
        <dbReference type="EMBL" id="KHF98993.1"/>
    </source>
</evidence>
<reference evidence="3" key="2">
    <citation type="submission" date="2014-09" db="EMBL/GenBank/DDBJ databases">
        <authorList>
            <person name="Mudge J."/>
            <person name="Ramaraj T."/>
            <person name="Lindquist I.E."/>
            <person name="Bharti A.K."/>
            <person name="Sundararajan A."/>
            <person name="Cameron C.T."/>
            <person name="Woodward J.E."/>
            <person name="May G.D."/>
            <person name="Brubaker C."/>
            <person name="Broadhvest J."/>
            <person name="Wilkins T.A."/>
        </authorList>
    </citation>
    <scope>NUCLEOTIDE SEQUENCE</scope>
    <source>
        <strain evidence="3">cv. AKA8401</strain>
    </source>
</reference>
<dbReference type="AlphaFoldDB" id="A0A0B0MHQ4"/>
<name>A0A0B0MHQ4_GOSAR</name>
<organism evidence="1 3">
    <name type="scientific">Gossypium arboreum</name>
    <name type="common">Tree cotton</name>
    <name type="synonym">Gossypium nanking</name>
    <dbReference type="NCBI Taxonomy" id="29729"/>
    <lineage>
        <taxon>Eukaryota</taxon>
        <taxon>Viridiplantae</taxon>
        <taxon>Streptophyta</taxon>
        <taxon>Embryophyta</taxon>
        <taxon>Tracheophyta</taxon>
        <taxon>Spermatophyta</taxon>
        <taxon>Magnoliopsida</taxon>
        <taxon>eudicotyledons</taxon>
        <taxon>Gunneridae</taxon>
        <taxon>Pentapetalae</taxon>
        <taxon>rosids</taxon>
        <taxon>malvids</taxon>
        <taxon>Malvales</taxon>
        <taxon>Malvaceae</taxon>
        <taxon>Malvoideae</taxon>
        <taxon>Gossypium</taxon>
    </lineage>
</organism>
<reference evidence="1" key="1">
    <citation type="submission" date="2014-09" db="EMBL/GenBank/DDBJ databases">
        <title>G. arboreum L. cv. AKA8401 A2 genome assembly version 1.0.</title>
        <authorList>
            <person name="Mudge J."/>
            <person name="Ramaraj T."/>
            <person name="Lindquist I.E."/>
            <person name="Bharti A.K."/>
            <person name="Sundararajan A."/>
            <person name="Cameron C.T."/>
            <person name="Woodward J.E."/>
            <person name="May G.D."/>
            <person name="Brubaker C."/>
            <person name="Broadhvest J."/>
            <person name="Wilkins T.A."/>
        </authorList>
    </citation>
    <scope>NUCLEOTIDE SEQUENCE</scope>
</reference>
<dbReference type="EMBL" id="JRRC01060457">
    <property type="protein sequence ID" value="KHF98993.1"/>
    <property type="molecule type" value="Genomic_DNA"/>
</dbReference>
<evidence type="ECO:0000313" key="2">
    <source>
        <dbReference type="EMBL" id="KHG21592.1"/>
    </source>
</evidence>
<dbReference type="EMBL" id="KN419026">
    <property type="protein sequence ID" value="KHG21592.1"/>
    <property type="molecule type" value="Genomic_DNA"/>
</dbReference>
<accession>A0A0B0MHQ4</accession>
<gene>
    <name evidence="2" type="ORF">F383_27276</name>
    <name evidence="1" type="ORF">F383_38084</name>
</gene>